<protein>
    <recommendedName>
        <fullName evidence="4">Spermidine synthase</fullName>
    </recommendedName>
</protein>
<dbReference type="Gene3D" id="3.40.50.150">
    <property type="entry name" value="Vaccinia Virus protein VP39"/>
    <property type="match status" value="1"/>
</dbReference>
<feature type="transmembrane region" description="Helical" evidence="1">
    <location>
        <begin position="701"/>
        <end position="724"/>
    </location>
</feature>
<proteinExistence type="predicted"/>
<dbReference type="InterPro" id="IPR036259">
    <property type="entry name" value="MFS_trans_sf"/>
</dbReference>
<feature type="transmembrane region" description="Helical" evidence="1">
    <location>
        <begin position="667"/>
        <end position="689"/>
    </location>
</feature>
<gene>
    <name evidence="2" type="ORF">IRI77_21385</name>
</gene>
<reference evidence="2 3" key="1">
    <citation type="submission" date="2020-10" db="EMBL/GenBank/DDBJ databases">
        <title>Complete genome sequence of Paludibaculum fermentans P105T, a facultatively anaerobic acidobacterium capable of dissimilatory Fe(III) reduction.</title>
        <authorList>
            <person name="Dedysh S.N."/>
            <person name="Beletsky A.V."/>
            <person name="Kulichevskaya I.S."/>
            <person name="Mardanov A.V."/>
            <person name="Ravin N.V."/>
        </authorList>
    </citation>
    <scope>NUCLEOTIDE SEQUENCE [LARGE SCALE GENOMIC DNA]</scope>
    <source>
        <strain evidence="2 3">P105</strain>
    </source>
</reference>
<evidence type="ECO:0008006" key="4">
    <source>
        <dbReference type="Google" id="ProtNLM"/>
    </source>
</evidence>
<dbReference type="InterPro" id="IPR029063">
    <property type="entry name" value="SAM-dependent_MTases_sf"/>
</dbReference>
<feature type="transmembrane region" description="Helical" evidence="1">
    <location>
        <begin position="12"/>
        <end position="32"/>
    </location>
</feature>
<name>A0A7S7NKN2_PALFE</name>
<feature type="transmembrane region" description="Helical" evidence="1">
    <location>
        <begin position="44"/>
        <end position="71"/>
    </location>
</feature>
<dbReference type="RefSeq" id="WP_194447046.1">
    <property type="nucleotide sequence ID" value="NZ_CP063849.1"/>
</dbReference>
<feature type="transmembrane region" description="Helical" evidence="1">
    <location>
        <begin position="197"/>
        <end position="213"/>
    </location>
</feature>
<evidence type="ECO:0000256" key="1">
    <source>
        <dbReference type="SAM" id="Phobius"/>
    </source>
</evidence>
<feature type="transmembrane region" description="Helical" evidence="1">
    <location>
        <begin position="146"/>
        <end position="165"/>
    </location>
</feature>
<feature type="transmembrane region" description="Helical" evidence="1">
    <location>
        <begin position="604"/>
        <end position="624"/>
    </location>
</feature>
<keyword evidence="3" id="KW-1185">Reference proteome</keyword>
<feature type="transmembrane region" description="Helical" evidence="1">
    <location>
        <begin position="570"/>
        <end position="592"/>
    </location>
</feature>
<feature type="transmembrane region" description="Helical" evidence="1">
    <location>
        <begin position="115"/>
        <end position="134"/>
    </location>
</feature>
<dbReference type="AlphaFoldDB" id="A0A7S7NKN2"/>
<keyword evidence="1" id="KW-0472">Membrane</keyword>
<dbReference type="Proteomes" id="UP000593892">
    <property type="component" value="Chromosome"/>
</dbReference>
<dbReference type="KEGG" id="pfer:IRI77_21385"/>
<dbReference type="SUPFAM" id="SSF53335">
    <property type="entry name" value="S-adenosyl-L-methionine-dependent methyltransferases"/>
    <property type="match status" value="1"/>
</dbReference>
<accession>A0A7S7NKN2</accession>
<organism evidence="2 3">
    <name type="scientific">Paludibaculum fermentans</name>
    <dbReference type="NCBI Taxonomy" id="1473598"/>
    <lineage>
        <taxon>Bacteria</taxon>
        <taxon>Pseudomonadati</taxon>
        <taxon>Acidobacteriota</taxon>
        <taxon>Terriglobia</taxon>
        <taxon>Bryobacterales</taxon>
        <taxon>Bryobacteraceae</taxon>
        <taxon>Paludibaculum</taxon>
    </lineage>
</organism>
<feature type="transmembrane region" description="Helical" evidence="1">
    <location>
        <begin position="736"/>
        <end position="759"/>
    </location>
</feature>
<feature type="transmembrane region" description="Helical" evidence="1">
    <location>
        <begin position="636"/>
        <end position="655"/>
    </location>
</feature>
<feature type="transmembrane region" description="Helical" evidence="1">
    <location>
        <begin position="83"/>
        <end position="103"/>
    </location>
</feature>
<sequence>MSIVSSSLSGKFTAWPILYGAVALTTGATLILELSLTRIFSVVFYYHFAFLAISIALFGLGSGGVLSYYIVARGEKLFHRLGVLSALNSGAVVLSLALILNLAGKPSGFQTLAMVYFAAALPFLLSGMIVSLAIAETIHRVDRVYFYDLVGAAGGCLLVIPLLNIVGGPGALLSAAVLFAAAAAVWFGLARATTGRVLGVALALFLVALIIVNKRKPILDISSAKGSKLAAEIFVQWNSFSRISVRQDPKDQSLLVVIDADATTGIPQFDLDNLTDKDRAELTAHGPGFPYQLRPGAKTLIIGAGGGWDVARAIASGSKDVTGVEINPIIAETIMRGRFQGSSHGLYARPEAHIVVEDGRSFVRRSKDKYQLLQATLVDTWASTAAGAFALSENNLYTSEAFEDYLSHLTDDGVLAFTRWGFDPPRESLRLLSLARQAMYKLGEHDFARHVIVVREDVQRLNTWGATDTVLISRKPFRVEDLEKAALAAAKGGFEILYLPGQSPDNQFSSFLTAKDQAAWFRDYPYDVTPVPDDRPFFFYTVQPRDIWNFKTTATHENADFKVNLAVPTLFSLLGVSLLATFITLALPPFLLKARLPREPGVPTFLLYFLCLGAGYILVQVGLIQKLVLFLGHPTYALTVVIFSMLVSSGLGSYASRRLVRGNDNRLTYALCAVTAIVTILAFSVKPIIDAGEGLPLPVKMLITVLLIAPAGFAMGIPFPSGLTRLEHWHSPSVRWAWSLNAAASVLGSCGAIFLAIYLGLRMTLLIGAALYLVALVTLKLTSKHAVAQ</sequence>
<keyword evidence="1" id="KW-1133">Transmembrane helix</keyword>
<feature type="transmembrane region" description="Helical" evidence="1">
    <location>
        <begin position="171"/>
        <end position="190"/>
    </location>
</feature>
<feature type="transmembrane region" description="Helical" evidence="1">
    <location>
        <begin position="765"/>
        <end position="783"/>
    </location>
</feature>
<dbReference type="SUPFAM" id="SSF103473">
    <property type="entry name" value="MFS general substrate transporter"/>
    <property type="match status" value="1"/>
</dbReference>
<keyword evidence="1" id="KW-0812">Transmembrane</keyword>
<evidence type="ECO:0000313" key="3">
    <source>
        <dbReference type="Proteomes" id="UP000593892"/>
    </source>
</evidence>
<dbReference type="EMBL" id="CP063849">
    <property type="protein sequence ID" value="QOY85376.1"/>
    <property type="molecule type" value="Genomic_DNA"/>
</dbReference>
<evidence type="ECO:0000313" key="2">
    <source>
        <dbReference type="EMBL" id="QOY85376.1"/>
    </source>
</evidence>